<proteinExistence type="predicted"/>
<accession>A0ABP0TY98</accession>
<feature type="transmembrane region" description="Helical" evidence="1">
    <location>
        <begin position="247"/>
        <end position="266"/>
    </location>
</feature>
<dbReference type="EMBL" id="OZ019908">
    <property type="protein sequence ID" value="CAK9207549.1"/>
    <property type="molecule type" value="Genomic_DNA"/>
</dbReference>
<feature type="transmembrane region" description="Helical" evidence="1">
    <location>
        <begin position="215"/>
        <end position="235"/>
    </location>
</feature>
<reference evidence="2" key="1">
    <citation type="submission" date="2024-02" db="EMBL/GenBank/DDBJ databases">
        <authorList>
            <consortium name="ELIXIR-Norway"/>
            <consortium name="Elixir Norway"/>
        </authorList>
    </citation>
    <scope>NUCLEOTIDE SEQUENCE</scope>
</reference>
<feature type="transmembrane region" description="Helical" evidence="1">
    <location>
        <begin position="317"/>
        <end position="339"/>
    </location>
</feature>
<feature type="transmembrane region" description="Helical" evidence="1">
    <location>
        <begin position="124"/>
        <end position="143"/>
    </location>
</feature>
<evidence type="ECO:0000313" key="2">
    <source>
        <dbReference type="EMBL" id="CAK9207549.1"/>
    </source>
</evidence>
<sequence>MGLAFFDHIPTDWNFPIIFLEVATFLIAAAVLLYIYDGGVPQKNAQLGELILENEVIPGAIDSVLGRIVYTKDLWEACGGNINSAWLLASRTISFLYLLIINIVDTAGQANLLKVYYYYTEWTLTFLVFYFGVASCVSLYEFLQFMKKGTENSNRILDTEAGYPVLRSISRLGSDGEVQSLDPSSTVEVVMASHLKGINMEGASEAGWFGYSLQALFQMAVPAVFLTDGVYWLLLVPMFPKGYPRSFMEWNLHGINIIFILVEFFLNSMPFPWFRGAYFILYSGMFTIFQWTIHGVGLVNWPYPYYFMKIDTPEAPFWYFFIAIVHVVCVLLSLLIAGVKHKIYVHLFSSKAATNAADVRRPLLETST</sequence>
<evidence type="ECO:0000256" key="1">
    <source>
        <dbReference type="SAM" id="Phobius"/>
    </source>
</evidence>
<name>A0ABP0TY98_9BRYO</name>
<keyword evidence="1" id="KW-0812">Transmembrane</keyword>
<dbReference type="PANTHER" id="PTHR12242">
    <property type="entry name" value="OS02G0130600 PROTEIN-RELATED"/>
    <property type="match status" value="1"/>
</dbReference>
<organism evidence="2 3">
    <name type="scientific">Sphagnum troendelagicum</name>
    <dbReference type="NCBI Taxonomy" id="128251"/>
    <lineage>
        <taxon>Eukaryota</taxon>
        <taxon>Viridiplantae</taxon>
        <taxon>Streptophyta</taxon>
        <taxon>Embryophyta</taxon>
        <taxon>Bryophyta</taxon>
        <taxon>Sphagnophytina</taxon>
        <taxon>Sphagnopsida</taxon>
        <taxon>Sphagnales</taxon>
        <taxon>Sphagnaceae</taxon>
        <taxon>Sphagnum</taxon>
    </lineage>
</organism>
<feature type="transmembrane region" description="Helical" evidence="1">
    <location>
        <begin position="85"/>
        <end position="104"/>
    </location>
</feature>
<feature type="transmembrane region" description="Helical" evidence="1">
    <location>
        <begin position="15"/>
        <end position="36"/>
    </location>
</feature>
<feature type="transmembrane region" description="Helical" evidence="1">
    <location>
        <begin position="278"/>
        <end position="297"/>
    </location>
</feature>
<dbReference type="PANTHER" id="PTHR12242:SF22">
    <property type="entry name" value="OS02G0130600 PROTEIN"/>
    <property type="match status" value="1"/>
</dbReference>
<dbReference type="Proteomes" id="UP001497512">
    <property type="component" value="Chromosome 16"/>
</dbReference>
<protein>
    <recommendedName>
        <fullName evidence="4">Transmembrane protein</fullName>
    </recommendedName>
</protein>
<evidence type="ECO:0008006" key="4">
    <source>
        <dbReference type="Google" id="ProtNLM"/>
    </source>
</evidence>
<keyword evidence="1" id="KW-0472">Membrane</keyword>
<keyword evidence="1" id="KW-1133">Transmembrane helix</keyword>
<gene>
    <name evidence="2" type="ORF">CSSPTR1EN2_LOCUS8862</name>
</gene>
<keyword evidence="3" id="KW-1185">Reference proteome</keyword>
<evidence type="ECO:0000313" key="3">
    <source>
        <dbReference type="Proteomes" id="UP001497512"/>
    </source>
</evidence>